<evidence type="ECO:0000313" key="1">
    <source>
        <dbReference type="EMBL" id="MBX09791.1"/>
    </source>
</evidence>
<dbReference type="GO" id="GO:0016301">
    <property type="term" value="F:kinase activity"/>
    <property type="evidence" value="ECO:0007669"/>
    <property type="project" value="UniProtKB-KW"/>
</dbReference>
<keyword evidence="1" id="KW-0418">Kinase</keyword>
<accession>A0A2P2KVQ0</accession>
<dbReference type="AlphaFoldDB" id="A0A2P2KVQ0"/>
<reference evidence="1" key="1">
    <citation type="submission" date="2018-02" db="EMBL/GenBank/DDBJ databases">
        <title>Rhizophora mucronata_Transcriptome.</title>
        <authorList>
            <person name="Meera S.P."/>
            <person name="Sreeshan A."/>
            <person name="Augustine A."/>
        </authorList>
    </citation>
    <scope>NUCLEOTIDE SEQUENCE</scope>
    <source>
        <tissue evidence="1">Leaf</tissue>
    </source>
</reference>
<name>A0A2P2KVQ0_RHIMU</name>
<sequence>MVKLEGTVERLVLLDNPVVPDCELCVASTLADEEPKQFPIPKVPKRWTSS</sequence>
<keyword evidence="1" id="KW-0808">Transferase</keyword>
<organism evidence="1">
    <name type="scientific">Rhizophora mucronata</name>
    <name type="common">Asiatic mangrove</name>
    <dbReference type="NCBI Taxonomy" id="61149"/>
    <lineage>
        <taxon>Eukaryota</taxon>
        <taxon>Viridiplantae</taxon>
        <taxon>Streptophyta</taxon>
        <taxon>Embryophyta</taxon>
        <taxon>Tracheophyta</taxon>
        <taxon>Spermatophyta</taxon>
        <taxon>Magnoliopsida</taxon>
        <taxon>eudicotyledons</taxon>
        <taxon>Gunneridae</taxon>
        <taxon>Pentapetalae</taxon>
        <taxon>rosids</taxon>
        <taxon>fabids</taxon>
        <taxon>Malpighiales</taxon>
        <taxon>Rhizophoraceae</taxon>
        <taxon>Rhizophora</taxon>
    </lineage>
</organism>
<protein>
    <submittedName>
        <fullName evidence="1">Protein kinase APK1A</fullName>
    </submittedName>
</protein>
<dbReference type="EMBL" id="GGEC01029307">
    <property type="protein sequence ID" value="MBX09791.1"/>
    <property type="molecule type" value="Transcribed_RNA"/>
</dbReference>
<proteinExistence type="predicted"/>